<evidence type="ECO:0000313" key="1">
    <source>
        <dbReference type="EMBL" id="AEW62116.1"/>
    </source>
</evidence>
<sequence length="47" mass="5350">MRHSNGNPPRTAEPHGPLNIAKKRIFGVIYCEKKKYIPLDKSACNKK</sequence>
<reference evidence="1 2" key="1">
    <citation type="journal article" date="2012" name="J. Bacteriol.">
        <title>Complete genome sequence of Klebsiella pneumoniae subsp. pneumoniae HS11286, a multidrug-resistant strain isolated from human sputum.</title>
        <authorList>
            <person name="Liu P."/>
            <person name="Li P."/>
            <person name="Jiang X."/>
            <person name="Bi D."/>
            <person name="Xie Y."/>
            <person name="Tai C."/>
            <person name="Deng Z."/>
            <person name="Rajakumar K."/>
            <person name="Ou H.Y."/>
        </authorList>
    </citation>
    <scope>NUCLEOTIDE SEQUENCE [LARGE SCALE GENOMIC DNA]</scope>
    <source>
        <strain evidence="1 2">HS11286</strain>
    </source>
</reference>
<dbReference type="KEGG" id="kpm:KPHS_34180"/>
<organism evidence="1 2">
    <name type="scientific">Klebsiella pneumoniae subsp. pneumoniae (strain HS11286)</name>
    <dbReference type="NCBI Taxonomy" id="1125630"/>
    <lineage>
        <taxon>Bacteria</taxon>
        <taxon>Pseudomonadati</taxon>
        <taxon>Pseudomonadota</taxon>
        <taxon>Gammaproteobacteria</taxon>
        <taxon>Enterobacterales</taxon>
        <taxon>Enterobacteriaceae</taxon>
        <taxon>Klebsiella/Raoultella group</taxon>
        <taxon>Klebsiella</taxon>
        <taxon>Klebsiella pneumoniae complex</taxon>
    </lineage>
</organism>
<dbReference type="PATRIC" id="fig|1125630.4.peg.3329"/>
<name>A0A0H3GVI9_KLEPH</name>
<evidence type="ECO:0000313" key="2">
    <source>
        <dbReference type="Proteomes" id="UP000007841"/>
    </source>
</evidence>
<protein>
    <submittedName>
        <fullName evidence="1">Uncharacterized protein</fullName>
    </submittedName>
</protein>
<dbReference type="HOGENOM" id="CLU_3169201_0_0_6"/>
<dbReference type="EMBL" id="CP003200">
    <property type="protein sequence ID" value="AEW62116.1"/>
    <property type="molecule type" value="Genomic_DNA"/>
</dbReference>
<dbReference type="RefSeq" id="YP_005227718.1">
    <property type="nucleotide sequence ID" value="NC_016845.1"/>
</dbReference>
<accession>A0A0H3GVI9</accession>
<dbReference type="RefSeq" id="WP_014343252.1">
    <property type="nucleotide sequence ID" value="NC_016845.1"/>
</dbReference>
<keyword evidence="2" id="KW-1185">Reference proteome</keyword>
<dbReference type="AlphaFoldDB" id="A0A0H3GVI9"/>
<dbReference type="GeneID" id="11848441"/>
<dbReference type="Proteomes" id="UP000007841">
    <property type="component" value="Chromosome"/>
</dbReference>
<gene>
    <name evidence="1" type="ordered locus">KPHS_34180</name>
</gene>
<proteinExistence type="predicted"/>